<dbReference type="EMBL" id="JACGWM010000228">
    <property type="protein sequence ID" value="KAL0310295.1"/>
    <property type="molecule type" value="Genomic_DNA"/>
</dbReference>
<dbReference type="PANTHER" id="PTHR10775">
    <property type="entry name" value="OS08G0208400 PROTEIN"/>
    <property type="match status" value="1"/>
</dbReference>
<gene>
    <name evidence="2" type="ORF">Scaly_2942200</name>
</gene>
<dbReference type="AlphaFoldDB" id="A0AAW2KTS9"/>
<reference evidence="2" key="2">
    <citation type="journal article" date="2024" name="Plant">
        <title>Genomic evolution and insights into agronomic trait innovations of Sesamum species.</title>
        <authorList>
            <person name="Miao H."/>
            <person name="Wang L."/>
            <person name="Qu L."/>
            <person name="Liu H."/>
            <person name="Sun Y."/>
            <person name="Le M."/>
            <person name="Wang Q."/>
            <person name="Wei S."/>
            <person name="Zheng Y."/>
            <person name="Lin W."/>
            <person name="Duan Y."/>
            <person name="Cao H."/>
            <person name="Xiong S."/>
            <person name="Wang X."/>
            <person name="Wei L."/>
            <person name="Li C."/>
            <person name="Ma Q."/>
            <person name="Ju M."/>
            <person name="Zhao R."/>
            <person name="Li G."/>
            <person name="Mu C."/>
            <person name="Tian Q."/>
            <person name="Mei H."/>
            <person name="Zhang T."/>
            <person name="Gao T."/>
            <person name="Zhang H."/>
        </authorList>
    </citation>
    <scope>NUCLEOTIDE SEQUENCE</scope>
    <source>
        <strain evidence="2">KEN8</strain>
    </source>
</reference>
<reference evidence="2" key="1">
    <citation type="submission" date="2020-06" db="EMBL/GenBank/DDBJ databases">
        <authorList>
            <person name="Li T."/>
            <person name="Hu X."/>
            <person name="Zhang T."/>
            <person name="Song X."/>
            <person name="Zhang H."/>
            <person name="Dai N."/>
            <person name="Sheng W."/>
            <person name="Hou X."/>
            <person name="Wei L."/>
        </authorList>
    </citation>
    <scope>NUCLEOTIDE SEQUENCE</scope>
    <source>
        <strain evidence="2">KEN8</strain>
        <tissue evidence="2">Leaf</tissue>
    </source>
</reference>
<proteinExistence type="predicted"/>
<dbReference type="PANTHER" id="PTHR10775:SF182">
    <property type="entry name" value="TRANSPOSON, EN_SPM-LIKE, TRANSPOSASE-ASSOCIATED DOMAIN PROTEIN-RELATED"/>
    <property type="match status" value="1"/>
</dbReference>
<feature type="region of interest" description="Disordered" evidence="1">
    <location>
        <begin position="264"/>
        <end position="284"/>
    </location>
</feature>
<evidence type="ECO:0000313" key="2">
    <source>
        <dbReference type="EMBL" id="KAL0310295.1"/>
    </source>
</evidence>
<comment type="caution">
    <text evidence="2">The sequence shown here is derived from an EMBL/GenBank/DDBJ whole genome shotgun (WGS) entry which is preliminary data.</text>
</comment>
<protein>
    <submittedName>
        <fullName evidence="2">Uncharacterized protein</fullName>
    </submittedName>
</protein>
<accession>A0AAW2KTS9</accession>
<evidence type="ECO:0000256" key="1">
    <source>
        <dbReference type="SAM" id="MobiDB-lite"/>
    </source>
</evidence>
<organism evidence="2">
    <name type="scientific">Sesamum calycinum</name>
    <dbReference type="NCBI Taxonomy" id="2727403"/>
    <lineage>
        <taxon>Eukaryota</taxon>
        <taxon>Viridiplantae</taxon>
        <taxon>Streptophyta</taxon>
        <taxon>Embryophyta</taxon>
        <taxon>Tracheophyta</taxon>
        <taxon>Spermatophyta</taxon>
        <taxon>Magnoliopsida</taxon>
        <taxon>eudicotyledons</taxon>
        <taxon>Gunneridae</taxon>
        <taxon>Pentapetalae</taxon>
        <taxon>asterids</taxon>
        <taxon>lamiids</taxon>
        <taxon>Lamiales</taxon>
        <taxon>Pedaliaceae</taxon>
        <taxon>Sesamum</taxon>
    </lineage>
</organism>
<sequence>MYIWTDEQTPHALAEEGTSTHWGDVPEMDWTHRMVFDATRVAFCSYTYNQYGAPDDVNDLLAYGMASGWSTAGVIRSKHKWTKKNIFCELEYWSTRLIRYNLNVIHIKKNVFDNIFSTIMDIKEKMKDNLNTWKDLKIICNRSELKVDEGRPNVMPKAVYTLTKEQKRRICEWISHLKFLDGYTSNLARCVDMKEREVSLLFQILCLTTLDVKKVQELEATVVCAWEAYTIQVDVSIQNKPCRNDDPSMNKTRIEQSIFNYPGRASGASKKTCPSEPERHIIDT</sequence>
<name>A0AAW2KTS9_9LAMI</name>